<keyword evidence="2" id="KW-1185">Reference proteome</keyword>
<proteinExistence type="predicted"/>
<dbReference type="EMBL" id="JTJC03000001">
    <property type="protein sequence ID" value="NHC34369.1"/>
    <property type="molecule type" value="Genomic_DNA"/>
</dbReference>
<evidence type="ECO:0000313" key="2">
    <source>
        <dbReference type="Proteomes" id="UP000031532"/>
    </source>
</evidence>
<dbReference type="Proteomes" id="UP000031532">
    <property type="component" value="Unassembled WGS sequence"/>
</dbReference>
<sequence length="86" mass="10636">MFIRFWIEQKTNYWVEFITIKPRCIYYFVLFQACNEAKQLIQATLKTLRRAALAFLITSLFTKMEKMNYINRCYLKYRYQKLNVKI</sequence>
<name>A0A9X5E550_9CYAN</name>
<organism evidence="1 2">
    <name type="scientific">Scytonema millei VB511283</name>
    <dbReference type="NCBI Taxonomy" id="1245923"/>
    <lineage>
        <taxon>Bacteria</taxon>
        <taxon>Bacillati</taxon>
        <taxon>Cyanobacteriota</taxon>
        <taxon>Cyanophyceae</taxon>
        <taxon>Nostocales</taxon>
        <taxon>Scytonemataceae</taxon>
        <taxon>Scytonema</taxon>
    </lineage>
</organism>
<accession>A0A9X5E550</accession>
<dbReference type="AlphaFoldDB" id="A0A9X5E550"/>
<comment type="caution">
    <text evidence="1">The sequence shown here is derived from an EMBL/GenBank/DDBJ whole genome shotgun (WGS) entry which is preliminary data.</text>
</comment>
<evidence type="ECO:0000313" key="1">
    <source>
        <dbReference type="EMBL" id="NHC34369.1"/>
    </source>
</evidence>
<protein>
    <submittedName>
        <fullName evidence="1">DUF1816 domain-containing protein</fullName>
    </submittedName>
</protein>
<gene>
    <name evidence="1" type="ORF">QH73_0006800</name>
</gene>
<dbReference type="PROSITE" id="PS51257">
    <property type="entry name" value="PROKAR_LIPOPROTEIN"/>
    <property type="match status" value="1"/>
</dbReference>
<reference evidence="1 2" key="1">
    <citation type="journal article" date="2015" name="Genome Announc.">
        <title>Draft Genome Sequence of the Terrestrial Cyanobacterium Scytonema millei VB511283, Isolated from Eastern India.</title>
        <authorList>
            <person name="Sen D."/>
            <person name="Chandrababunaidu M.M."/>
            <person name="Singh D."/>
            <person name="Sanghi N."/>
            <person name="Ghorai A."/>
            <person name="Mishra G.P."/>
            <person name="Madduluri M."/>
            <person name="Adhikary S.P."/>
            <person name="Tripathy S."/>
        </authorList>
    </citation>
    <scope>NUCLEOTIDE SEQUENCE [LARGE SCALE GENOMIC DNA]</scope>
    <source>
        <strain evidence="1 2">VB511283</strain>
    </source>
</reference>